<organism evidence="1 2">
    <name type="scientific">Adineta steineri</name>
    <dbReference type="NCBI Taxonomy" id="433720"/>
    <lineage>
        <taxon>Eukaryota</taxon>
        <taxon>Metazoa</taxon>
        <taxon>Spiralia</taxon>
        <taxon>Gnathifera</taxon>
        <taxon>Rotifera</taxon>
        <taxon>Eurotatoria</taxon>
        <taxon>Bdelloidea</taxon>
        <taxon>Adinetida</taxon>
        <taxon>Adinetidae</taxon>
        <taxon>Adineta</taxon>
    </lineage>
</organism>
<feature type="non-terminal residue" evidence="1">
    <location>
        <position position="16"/>
    </location>
</feature>
<reference evidence="1" key="1">
    <citation type="submission" date="2021-02" db="EMBL/GenBank/DDBJ databases">
        <authorList>
            <person name="Nowell W R."/>
        </authorList>
    </citation>
    <scope>NUCLEOTIDE SEQUENCE</scope>
</reference>
<evidence type="ECO:0000313" key="2">
    <source>
        <dbReference type="Proteomes" id="UP000663844"/>
    </source>
</evidence>
<evidence type="ECO:0000313" key="1">
    <source>
        <dbReference type="EMBL" id="CAF4265098.1"/>
    </source>
</evidence>
<protein>
    <submittedName>
        <fullName evidence="1">Uncharacterized protein</fullName>
    </submittedName>
</protein>
<accession>A0A820FPV5</accession>
<gene>
    <name evidence="1" type="ORF">OXD698_LOCUS44199</name>
</gene>
<dbReference type="EMBL" id="CAJOAZ010013292">
    <property type="protein sequence ID" value="CAF4265098.1"/>
    <property type="molecule type" value="Genomic_DNA"/>
</dbReference>
<proteinExistence type="predicted"/>
<dbReference type="AlphaFoldDB" id="A0A820FPV5"/>
<comment type="caution">
    <text evidence="1">The sequence shown here is derived from an EMBL/GenBank/DDBJ whole genome shotgun (WGS) entry which is preliminary data.</text>
</comment>
<name>A0A820FPV5_9BILA</name>
<sequence>MASQATNSSSALASLT</sequence>
<dbReference type="Proteomes" id="UP000663844">
    <property type="component" value="Unassembled WGS sequence"/>
</dbReference>